<sequence>MKKALTGLGLFLALVLVVGLAYAAGISYYGDRFLANTKIAKVDVSNLSLEQAQAKVKSEILGHSLDVLENGKELGTVHLKDLEPEFSGEATIQQYFKHQNPNSWLGHFFKGQDFDLSVMTDVKIDRNQVTSKLAEFGVDNSKRTPSKDAQISYQEDQGYRLESQEQGNQVDISALREALFEQFEEGHNKLDLKDYYVKPEVTDQNEELQSMMQKIEDASKAKITLKIEDSKETISKAAIQDWIYFDKDNKIIYDQDKIAEYLKRYNDKYSSYVNPRQFRSTNQGIVTVQPGTLGWSIDRAAEAEQIAVDLAAGKDVEREPIVVGSGYGSAGDGIGSTYVEVDLSYQMMYVYIDGKMVISTPIVSGGPQSQTIPGAYAIWGKQRDTSLKGYNWVTKKEYSSPVSYWMPFDHVGQGIHDAPWQPAFGGNLWQTNGSLGCINTPTNVMAQVFDIVEIGTPVIIFW</sequence>
<proteinExistence type="predicted"/>
<dbReference type="Gene3D" id="2.40.440.10">
    <property type="entry name" value="L,D-transpeptidase catalytic domain-like"/>
    <property type="match status" value="1"/>
</dbReference>
<feature type="active site" description="Proton donor/acceptor" evidence="6">
    <location>
        <position position="416"/>
    </location>
</feature>
<dbReference type="GO" id="GO:0071555">
    <property type="term" value="P:cell wall organization"/>
    <property type="evidence" value="ECO:0007669"/>
    <property type="project" value="UniProtKB-UniRule"/>
</dbReference>
<dbReference type="Pfam" id="PF03734">
    <property type="entry name" value="YkuD"/>
    <property type="match status" value="1"/>
</dbReference>
<protein>
    <submittedName>
        <fullName evidence="8">L,D-transpeptidase family protein</fullName>
    </submittedName>
</protein>
<dbReference type="GO" id="GO:0071972">
    <property type="term" value="F:peptidoglycan L,D-transpeptidase activity"/>
    <property type="evidence" value="ECO:0007669"/>
    <property type="project" value="TreeGrafter"/>
</dbReference>
<dbReference type="Pfam" id="PF12229">
    <property type="entry name" value="PG_binding_4"/>
    <property type="match status" value="1"/>
</dbReference>
<feature type="active site" description="Nucleophile" evidence="6">
    <location>
        <position position="437"/>
    </location>
</feature>
<evidence type="ECO:0000313" key="9">
    <source>
        <dbReference type="Proteomes" id="UP001229251"/>
    </source>
</evidence>
<dbReference type="InterPro" id="IPR038054">
    <property type="entry name" value="LD_TPept-like_central_sf"/>
</dbReference>
<dbReference type="PANTHER" id="PTHR30582">
    <property type="entry name" value="L,D-TRANSPEPTIDASE"/>
    <property type="match status" value="1"/>
</dbReference>
<evidence type="ECO:0000256" key="2">
    <source>
        <dbReference type="ARBA" id="ARBA00022679"/>
    </source>
</evidence>
<dbReference type="GO" id="GO:0008360">
    <property type="term" value="P:regulation of cell shape"/>
    <property type="evidence" value="ECO:0007669"/>
    <property type="project" value="UniProtKB-UniRule"/>
</dbReference>
<evidence type="ECO:0000313" key="8">
    <source>
        <dbReference type="EMBL" id="MDK7186579.1"/>
    </source>
</evidence>
<dbReference type="GO" id="GO:0018104">
    <property type="term" value="P:peptidoglycan-protein cross-linking"/>
    <property type="evidence" value="ECO:0007669"/>
    <property type="project" value="TreeGrafter"/>
</dbReference>
<dbReference type="InterPro" id="IPR022029">
    <property type="entry name" value="YoaR-like_PG-bd"/>
</dbReference>
<name>A0AAJ1Q4C6_9LACT</name>
<keyword evidence="5 6" id="KW-0961">Cell wall biogenesis/degradation</keyword>
<comment type="pathway">
    <text evidence="1 6">Cell wall biogenesis; peptidoglycan biosynthesis.</text>
</comment>
<dbReference type="GO" id="GO:0005576">
    <property type="term" value="C:extracellular region"/>
    <property type="evidence" value="ECO:0007669"/>
    <property type="project" value="TreeGrafter"/>
</dbReference>
<dbReference type="CDD" id="cd16913">
    <property type="entry name" value="YkuD_like"/>
    <property type="match status" value="1"/>
</dbReference>
<feature type="domain" description="L,D-TPase catalytic" evidence="7">
    <location>
        <begin position="337"/>
        <end position="461"/>
    </location>
</feature>
<evidence type="ECO:0000256" key="6">
    <source>
        <dbReference type="PROSITE-ProRule" id="PRU01373"/>
    </source>
</evidence>
<dbReference type="PROSITE" id="PS52029">
    <property type="entry name" value="LD_TPASE"/>
    <property type="match status" value="1"/>
</dbReference>
<evidence type="ECO:0000259" key="7">
    <source>
        <dbReference type="PROSITE" id="PS52029"/>
    </source>
</evidence>
<dbReference type="PANTHER" id="PTHR30582:SF33">
    <property type="entry name" value="EXPORTED PROTEIN"/>
    <property type="match status" value="1"/>
</dbReference>
<dbReference type="EMBL" id="JASOOE010000002">
    <property type="protein sequence ID" value="MDK7186579.1"/>
    <property type="molecule type" value="Genomic_DNA"/>
</dbReference>
<keyword evidence="3 6" id="KW-0133">Cell shape</keyword>
<keyword evidence="2" id="KW-0808">Transferase</keyword>
<dbReference type="GO" id="GO:0016740">
    <property type="term" value="F:transferase activity"/>
    <property type="evidence" value="ECO:0007669"/>
    <property type="project" value="UniProtKB-KW"/>
</dbReference>
<comment type="caution">
    <text evidence="8">The sequence shown here is derived from an EMBL/GenBank/DDBJ whole genome shotgun (WGS) entry which is preliminary data.</text>
</comment>
<dbReference type="AlphaFoldDB" id="A0AAJ1Q4C6"/>
<evidence type="ECO:0000256" key="5">
    <source>
        <dbReference type="ARBA" id="ARBA00023316"/>
    </source>
</evidence>
<dbReference type="InterPro" id="IPR005490">
    <property type="entry name" value="LD_TPept_cat_dom"/>
</dbReference>
<keyword evidence="4 6" id="KW-0573">Peptidoglycan synthesis</keyword>
<gene>
    <name evidence="8" type="ORF">QP433_01115</name>
</gene>
<evidence type="ECO:0000256" key="4">
    <source>
        <dbReference type="ARBA" id="ARBA00022984"/>
    </source>
</evidence>
<dbReference type="RefSeq" id="WP_285065254.1">
    <property type="nucleotide sequence ID" value="NZ_JASOOE010000002.1"/>
</dbReference>
<dbReference type="InterPro" id="IPR038063">
    <property type="entry name" value="Transpep_catalytic_dom"/>
</dbReference>
<accession>A0AAJ1Q4C6</accession>
<dbReference type="InterPro" id="IPR050979">
    <property type="entry name" value="LD-transpeptidase"/>
</dbReference>
<dbReference type="Gene3D" id="3.10.20.800">
    <property type="match status" value="1"/>
</dbReference>
<dbReference type="SUPFAM" id="SSF141523">
    <property type="entry name" value="L,D-transpeptidase catalytic domain-like"/>
    <property type="match status" value="1"/>
</dbReference>
<evidence type="ECO:0000256" key="3">
    <source>
        <dbReference type="ARBA" id="ARBA00022960"/>
    </source>
</evidence>
<organism evidence="8 9">
    <name type="scientific">Facklamia hominis</name>
    <dbReference type="NCBI Taxonomy" id="178214"/>
    <lineage>
        <taxon>Bacteria</taxon>
        <taxon>Bacillati</taxon>
        <taxon>Bacillota</taxon>
        <taxon>Bacilli</taxon>
        <taxon>Lactobacillales</taxon>
        <taxon>Aerococcaceae</taxon>
        <taxon>Facklamia</taxon>
    </lineage>
</organism>
<dbReference type="Proteomes" id="UP001229251">
    <property type="component" value="Unassembled WGS sequence"/>
</dbReference>
<reference evidence="8" key="1">
    <citation type="submission" date="2023-05" db="EMBL/GenBank/DDBJ databases">
        <title>Cataloging the Phylogenetic Diversity of Human Bladder Bacteria.</title>
        <authorList>
            <person name="Du J."/>
        </authorList>
    </citation>
    <scope>NUCLEOTIDE SEQUENCE</scope>
    <source>
        <strain evidence="8">UMB1231</strain>
    </source>
</reference>
<dbReference type="SUPFAM" id="SSF143985">
    <property type="entry name" value="L,D-transpeptidase pre-catalytic domain-like"/>
    <property type="match status" value="1"/>
</dbReference>
<evidence type="ECO:0000256" key="1">
    <source>
        <dbReference type="ARBA" id="ARBA00004752"/>
    </source>
</evidence>